<name>A0A8T2TAA1_CERRI</name>
<dbReference type="AlphaFoldDB" id="A0A8T2TAA1"/>
<feature type="region of interest" description="Disordered" evidence="1">
    <location>
        <begin position="31"/>
        <end position="103"/>
    </location>
</feature>
<organism evidence="2 3">
    <name type="scientific">Ceratopteris richardii</name>
    <name type="common">Triangle waterfern</name>
    <dbReference type="NCBI Taxonomy" id="49495"/>
    <lineage>
        <taxon>Eukaryota</taxon>
        <taxon>Viridiplantae</taxon>
        <taxon>Streptophyta</taxon>
        <taxon>Embryophyta</taxon>
        <taxon>Tracheophyta</taxon>
        <taxon>Polypodiopsida</taxon>
        <taxon>Polypodiidae</taxon>
        <taxon>Polypodiales</taxon>
        <taxon>Pteridineae</taxon>
        <taxon>Pteridaceae</taxon>
        <taxon>Parkerioideae</taxon>
        <taxon>Ceratopteris</taxon>
    </lineage>
</organism>
<evidence type="ECO:0000256" key="1">
    <source>
        <dbReference type="SAM" id="MobiDB-lite"/>
    </source>
</evidence>
<dbReference type="EMBL" id="CM035419">
    <property type="protein sequence ID" value="KAH7415627.1"/>
    <property type="molecule type" value="Genomic_DNA"/>
</dbReference>
<accession>A0A8T2TAA1</accession>
<feature type="compositionally biased region" description="Basic and acidic residues" evidence="1">
    <location>
        <begin position="47"/>
        <end position="70"/>
    </location>
</feature>
<proteinExistence type="predicted"/>
<sequence>MQDMKRRNIVPFKVVVKDRLRCRMRATTWPSATVHHQGGRNFRAGKKRNESDKYNKGKKRNESESDRTPERSQMQCVLTDATHQPEIKSVNLKPATERKMNKC</sequence>
<dbReference type="Proteomes" id="UP000825935">
    <property type="component" value="Chromosome 14"/>
</dbReference>
<evidence type="ECO:0000313" key="2">
    <source>
        <dbReference type="EMBL" id="KAH7415627.1"/>
    </source>
</evidence>
<protein>
    <submittedName>
        <fullName evidence="2">Uncharacterized protein</fullName>
    </submittedName>
</protein>
<gene>
    <name evidence="2" type="ORF">KP509_14G054200</name>
</gene>
<comment type="caution">
    <text evidence="2">The sequence shown here is derived from an EMBL/GenBank/DDBJ whole genome shotgun (WGS) entry which is preliminary data.</text>
</comment>
<reference evidence="2" key="1">
    <citation type="submission" date="2021-08" db="EMBL/GenBank/DDBJ databases">
        <title>WGS assembly of Ceratopteris richardii.</title>
        <authorList>
            <person name="Marchant D.B."/>
            <person name="Chen G."/>
            <person name="Jenkins J."/>
            <person name="Shu S."/>
            <person name="Leebens-Mack J."/>
            <person name="Grimwood J."/>
            <person name="Schmutz J."/>
            <person name="Soltis P."/>
            <person name="Soltis D."/>
            <person name="Chen Z.-H."/>
        </authorList>
    </citation>
    <scope>NUCLEOTIDE SEQUENCE</scope>
    <source>
        <strain evidence="2">Whitten #5841</strain>
        <tissue evidence="2">Leaf</tissue>
    </source>
</reference>
<keyword evidence="3" id="KW-1185">Reference proteome</keyword>
<evidence type="ECO:0000313" key="3">
    <source>
        <dbReference type="Proteomes" id="UP000825935"/>
    </source>
</evidence>